<name>A0A366DMG1_9BACI</name>
<sequence length="112" mass="13134">MNDITIYSDFIEYEKNPKLMVIRNIDWNNDFIYIPIDLPYRTENIIDFSFDDSSISVLISDLVINLTISNHVGINLSSIKSRIIESGFQENEVSKLIIRIVDFKEVIYIERN</sequence>
<protein>
    <submittedName>
        <fullName evidence="1">Uncharacterized protein</fullName>
    </submittedName>
</protein>
<comment type="caution">
    <text evidence="1">The sequence shown here is derived from an EMBL/GenBank/DDBJ whole genome shotgun (WGS) entry which is preliminary data.</text>
</comment>
<evidence type="ECO:0000313" key="2">
    <source>
        <dbReference type="Proteomes" id="UP000252254"/>
    </source>
</evidence>
<dbReference type="Proteomes" id="UP000252254">
    <property type="component" value="Unassembled WGS sequence"/>
</dbReference>
<keyword evidence="2" id="KW-1185">Reference proteome</keyword>
<reference evidence="1 2" key="1">
    <citation type="submission" date="2018-06" db="EMBL/GenBank/DDBJ databases">
        <title>Genomic Encyclopedia of Type Strains, Phase IV (KMG-IV): sequencing the most valuable type-strain genomes for metagenomic binning, comparative biology and taxonomic classification.</title>
        <authorList>
            <person name="Goeker M."/>
        </authorList>
    </citation>
    <scope>NUCLEOTIDE SEQUENCE [LARGE SCALE GENOMIC DNA]</scope>
    <source>
        <strain evidence="1 2">DSM 15140</strain>
    </source>
</reference>
<dbReference type="RefSeq" id="WP_113870185.1">
    <property type="nucleotide sequence ID" value="NZ_BAABQN010000020.1"/>
</dbReference>
<dbReference type="AlphaFoldDB" id="A0A366DMG1"/>
<dbReference type="EMBL" id="QNRI01000019">
    <property type="protein sequence ID" value="RBO91287.1"/>
    <property type="molecule type" value="Genomic_DNA"/>
</dbReference>
<evidence type="ECO:0000313" key="1">
    <source>
        <dbReference type="EMBL" id="RBO91287.1"/>
    </source>
</evidence>
<accession>A0A366DMG1</accession>
<gene>
    <name evidence="1" type="ORF">DES48_11912</name>
</gene>
<proteinExistence type="predicted"/>
<organism evidence="1 2">
    <name type="scientific">Paraliobacillus ryukyuensis</name>
    <dbReference type="NCBI Taxonomy" id="200904"/>
    <lineage>
        <taxon>Bacteria</taxon>
        <taxon>Bacillati</taxon>
        <taxon>Bacillota</taxon>
        <taxon>Bacilli</taxon>
        <taxon>Bacillales</taxon>
        <taxon>Bacillaceae</taxon>
        <taxon>Paraliobacillus</taxon>
    </lineage>
</organism>